<evidence type="ECO:0008006" key="3">
    <source>
        <dbReference type="Google" id="ProtNLM"/>
    </source>
</evidence>
<protein>
    <recommendedName>
        <fullName evidence="3">DUF4064 domain-containing protein</fullName>
    </recommendedName>
</protein>
<feature type="transmembrane region" description="Helical" evidence="1">
    <location>
        <begin position="12"/>
        <end position="34"/>
    </location>
</feature>
<name>A0A644VUG7_9ZZZZ</name>
<feature type="transmembrane region" description="Helical" evidence="1">
    <location>
        <begin position="95"/>
        <end position="119"/>
    </location>
</feature>
<dbReference type="AlphaFoldDB" id="A0A644VUG7"/>
<dbReference type="EMBL" id="VSSQ01000450">
    <property type="protein sequence ID" value="MPL95008.1"/>
    <property type="molecule type" value="Genomic_DNA"/>
</dbReference>
<proteinExistence type="predicted"/>
<comment type="caution">
    <text evidence="2">The sequence shown here is derived from an EMBL/GenBank/DDBJ whole genome shotgun (WGS) entry which is preliminary data.</text>
</comment>
<evidence type="ECO:0000256" key="1">
    <source>
        <dbReference type="SAM" id="Phobius"/>
    </source>
</evidence>
<accession>A0A644VUG7</accession>
<gene>
    <name evidence="2" type="ORF">SDC9_41171</name>
</gene>
<keyword evidence="1" id="KW-1133">Transmembrane helix</keyword>
<feature type="transmembrane region" description="Helical" evidence="1">
    <location>
        <begin position="60"/>
        <end position="83"/>
    </location>
</feature>
<keyword evidence="1" id="KW-0472">Membrane</keyword>
<organism evidence="2">
    <name type="scientific">bioreactor metagenome</name>
    <dbReference type="NCBI Taxonomy" id="1076179"/>
    <lineage>
        <taxon>unclassified sequences</taxon>
        <taxon>metagenomes</taxon>
        <taxon>ecological metagenomes</taxon>
    </lineage>
</organism>
<evidence type="ECO:0000313" key="2">
    <source>
        <dbReference type="EMBL" id="MPL95008.1"/>
    </source>
</evidence>
<reference evidence="2" key="1">
    <citation type="submission" date="2019-08" db="EMBL/GenBank/DDBJ databases">
        <authorList>
            <person name="Kucharzyk K."/>
            <person name="Murdoch R.W."/>
            <person name="Higgins S."/>
            <person name="Loffler F."/>
        </authorList>
    </citation>
    <scope>NUCLEOTIDE SEQUENCE</scope>
</reference>
<sequence>MKVLNRKLERNMILIGSVWQILSGLATIFIYATYIKTKGVGIEDISKVDVTSIQLLLDNVYIVTTTVGFLFIAMGLVNLYIYKKTKNNMIEKGKGIWLIICSVISYFFMDIISAILFMVSGVIMLSKNKAILKINNGLVN</sequence>
<keyword evidence="1" id="KW-0812">Transmembrane</keyword>